<keyword evidence="8" id="KW-0119">Carbohydrate metabolism</keyword>
<evidence type="ECO:0000256" key="11">
    <source>
        <dbReference type="ARBA" id="ARBA00033284"/>
    </source>
</evidence>
<proteinExistence type="inferred from homology"/>
<evidence type="ECO:0000256" key="3">
    <source>
        <dbReference type="ARBA" id="ARBA00008061"/>
    </source>
</evidence>
<comment type="pathway">
    <text evidence="2 13">Glycan biosynthesis; trehalose biosynthesis.</text>
</comment>
<dbReference type="UniPathway" id="UPA00299"/>
<dbReference type="InterPro" id="IPR017853">
    <property type="entry name" value="GH"/>
</dbReference>
<dbReference type="InterPro" id="IPR044901">
    <property type="entry name" value="Trehalose_TreZ_E-set_sf"/>
</dbReference>
<dbReference type="InterPro" id="IPR012768">
    <property type="entry name" value="Trehalose_TreZ"/>
</dbReference>
<dbReference type="AlphaFoldDB" id="A0A0F6W030"/>
<keyword evidence="9 13" id="KW-0326">Glycosidase</keyword>
<dbReference type="KEGG" id="samy:DB32_001166"/>
<dbReference type="EMBL" id="CP011125">
    <property type="protein sequence ID" value="AKF04017.1"/>
    <property type="molecule type" value="Genomic_DNA"/>
</dbReference>
<keyword evidence="6" id="KW-0963">Cytoplasm</keyword>
<dbReference type="Gene3D" id="2.60.40.10">
    <property type="entry name" value="Immunoglobulins"/>
    <property type="match status" value="1"/>
</dbReference>
<dbReference type="GO" id="GO:0005992">
    <property type="term" value="P:trehalose biosynthetic process"/>
    <property type="evidence" value="ECO:0007669"/>
    <property type="project" value="UniProtKB-UniPathway"/>
</dbReference>
<evidence type="ECO:0000256" key="7">
    <source>
        <dbReference type="ARBA" id="ARBA00022801"/>
    </source>
</evidence>
<dbReference type="GO" id="GO:0005737">
    <property type="term" value="C:cytoplasm"/>
    <property type="evidence" value="ECO:0007669"/>
    <property type="project" value="UniProtKB-SubCell"/>
</dbReference>
<dbReference type="InterPro" id="IPR006047">
    <property type="entry name" value="GH13_cat_dom"/>
</dbReference>
<feature type="binding site" evidence="15">
    <location>
        <begin position="377"/>
        <end position="382"/>
    </location>
    <ligand>
        <name>substrate</name>
    </ligand>
</feature>
<dbReference type="Pfam" id="PF11941">
    <property type="entry name" value="DUF3459"/>
    <property type="match status" value="1"/>
</dbReference>
<evidence type="ECO:0000256" key="4">
    <source>
        <dbReference type="ARBA" id="ARBA00012268"/>
    </source>
</evidence>
<keyword evidence="7 13" id="KW-0378">Hydrolase</keyword>
<organism evidence="18 19">
    <name type="scientific">Sandaracinus amylolyticus</name>
    <dbReference type="NCBI Taxonomy" id="927083"/>
    <lineage>
        <taxon>Bacteria</taxon>
        <taxon>Pseudomonadati</taxon>
        <taxon>Myxococcota</taxon>
        <taxon>Polyangia</taxon>
        <taxon>Polyangiales</taxon>
        <taxon>Sandaracinaceae</taxon>
        <taxon>Sandaracinus</taxon>
    </lineage>
</organism>
<dbReference type="SUPFAM" id="SSF51445">
    <property type="entry name" value="(Trans)glycosidases"/>
    <property type="match status" value="1"/>
</dbReference>
<dbReference type="EC" id="3.2.1.141" evidence="4 13"/>
<feature type="site" description="Transition state stabilizer" evidence="16">
    <location>
        <position position="378"/>
    </location>
</feature>
<keyword evidence="19" id="KW-1185">Reference proteome</keyword>
<feature type="active site" description="Nucleophile" evidence="14">
    <location>
        <position position="270"/>
    </location>
</feature>
<dbReference type="PIRSF" id="PIRSF006337">
    <property type="entry name" value="Trehalose_TreZ"/>
    <property type="match status" value="1"/>
</dbReference>
<dbReference type="CDD" id="cd11325">
    <property type="entry name" value="AmyAc_GTHase"/>
    <property type="match status" value="1"/>
</dbReference>
<sequence length="576" mass="63762">MERMQRIASLAPTDPMPRPGAHVVEGGVRFRVPTHASDVSVVLVAPDGTRRIRALPRVRDGLHEAVVPGIGAGTRYLLRIGDRELPDPFARSLPEGPRGAAEVLAPLAPRAPRRPLDMAGAPVIYELHVGTFTREGTFAAAREKLPHLAALGVDAIELMPVASFPGARGWGYDGVALLAPHAAYGAPEELVRFVDEAHRLGLSVLLDVVLNHFGPDANWLPAIDPSLFDEDEPTPWGAAPRFAHPAMRALAREVLRLYVVEYGFDGLRLDATHAIVDRTGTHVIAELAQIARGLPGPPVLIAEDERRDPMLFDRLHLDGTWADDFHHAVHVLLTGERDGYYAPYEPTLSTLADVLRAGWRGPARSDRERFVYCLENHDQTGNRAMGDRFWSLAREEDARAATLLMLFAPSSVLLFQGQEWGTRVPFLYFTDHEPELGAKVSEGRRSEFAQFPAFRDPASRARIPDPQDEQTFLRAKVDWSERERAPHDAILALHRAALSLRKSDPVLRDARAEWQVARHGEMLIVTRASRGQRRVLAWNLGHEPRDLPAGRVLLASRGDAVQERRIAPRCAAILEG</sequence>
<dbReference type="InterPro" id="IPR022567">
    <property type="entry name" value="DUF3459"/>
</dbReference>
<reference evidence="18 19" key="1">
    <citation type="submission" date="2015-03" db="EMBL/GenBank/DDBJ databases">
        <title>Genome assembly of Sandaracinus amylolyticus DSM 53668.</title>
        <authorList>
            <person name="Sharma G."/>
            <person name="Subramanian S."/>
        </authorList>
    </citation>
    <scope>NUCLEOTIDE SEQUENCE [LARGE SCALE GENOMIC DNA]</scope>
    <source>
        <strain evidence="18 19">DSM 53668</strain>
    </source>
</reference>
<dbReference type="OrthoDB" id="9800174at2"/>
<evidence type="ECO:0000256" key="5">
    <source>
        <dbReference type="ARBA" id="ARBA00015938"/>
    </source>
</evidence>
<dbReference type="InterPro" id="IPR014756">
    <property type="entry name" value="Ig_E-set"/>
</dbReference>
<dbReference type="Pfam" id="PF00128">
    <property type="entry name" value="Alpha-amylase"/>
    <property type="match status" value="1"/>
</dbReference>
<dbReference type="SUPFAM" id="SSF81296">
    <property type="entry name" value="E set domains"/>
    <property type="match status" value="1"/>
</dbReference>
<protein>
    <recommendedName>
        <fullName evidence="5 13">Malto-oligosyltrehalose trehalohydrolase</fullName>
        <shortName evidence="13">MTHase</shortName>
        <ecNumber evidence="4 13">3.2.1.141</ecNumber>
    </recommendedName>
    <alternativeName>
        <fullName evidence="11 13">4-alpha-D-((1-&gt;4)-alpha-D-glucano)trehalose trehalohydrolase</fullName>
    </alternativeName>
    <alternativeName>
        <fullName evidence="10 13">Maltooligosyl trehalose trehalohydrolase</fullName>
    </alternativeName>
</protein>
<evidence type="ECO:0000256" key="9">
    <source>
        <dbReference type="ARBA" id="ARBA00023295"/>
    </source>
</evidence>
<feature type="domain" description="Glycosyl hydrolase family 13 catalytic" evidence="17">
    <location>
        <begin position="126"/>
        <end position="455"/>
    </location>
</feature>
<evidence type="ECO:0000256" key="8">
    <source>
        <dbReference type="ARBA" id="ARBA00023277"/>
    </source>
</evidence>
<feature type="binding site" evidence="15">
    <location>
        <begin position="323"/>
        <end position="327"/>
    </location>
    <ligand>
        <name>substrate</name>
    </ligand>
</feature>
<dbReference type="InterPro" id="IPR013783">
    <property type="entry name" value="Ig-like_fold"/>
</dbReference>
<evidence type="ECO:0000256" key="13">
    <source>
        <dbReference type="PIRNR" id="PIRNR006337"/>
    </source>
</evidence>
<dbReference type="SMART" id="SM00642">
    <property type="entry name" value="Aamy"/>
    <property type="match status" value="1"/>
</dbReference>
<dbReference type="Gene3D" id="3.20.20.80">
    <property type="entry name" value="Glycosidases"/>
    <property type="match status" value="1"/>
</dbReference>
<dbReference type="STRING" id="927083.DB32_001166"/>
<name>A0A0F6W030_9BACT</name>
<evidence type="ECO:0000313" key="18">
    <source>
        <dbReference type="EMBL" id="AKF04017.1"/>
    </source>
</evidence>
<evidence type="ECO:0000256" key="16">
    <source>
        <dbReference type="PIRSR" id="PIRSR006337-3"/>
    </source>
</evidence>
<evidence type="ECO:0000259" key="17">
    <source>
        <dbReference type="SMART" id="SM00642"/>
    </source>
</evidence>
<evidence type="ECO:0000256" key="15">
    <source>
        <dbReference type="PIRSR" id="PIRSR006337-2"/>
    </source>
</evidence>
<evidence type="ECO:0000256" key="12">
    <source>
        <dbReference type="ARBA" id="ARBA00034013"/>
    </source>
</evidence>
<evidence type="ECO:0000256" key="2">
    <source>
        <dbReference type="ARBA" id="ARBA00005199"/>
    </source>
</evidence>
<feature type="binding site" evidence="15">
    <location>
        <begin position="268"/>
        <end position="273"/>
    </location>
    <ligand>
        <name>substrate</name>
    </ligand>
</feature>
<feature type="active site" description="Proton donor" evidence="14">
    <location>
        <position position="303"/>
    </location>
</feature>
<dbReference type="PANTHER" id="PTHR43651:SF11">
    <property type="entry name" value="MALTO-OLIGOSYLTREHALOSE TREHALOHYDROLASE"/>
    <property type="match status" value="1"/>
</dbReference>
<evidence type="ECO:0000256" key="1">
    <source>
        <dbReference type="ARBA" id="ARBA00004496"/>
    </source>
</evidence>
<evidence type="ECO:0000256" key="10">
    <source>
        <dbReference type="ARBA" id="ARBA00032057"/>
    </source>
</evidence>
<comment type="catalytic activity">
    <reaction evidence="12 13">
        <text>hydrolysis of (1-&gt;4)-alpha-D-glucosidic linkage in 4-alpha-D-[(1-&gt;4)-alpha-D-glucanosyl]n trehalose to yield trehalose and (1-&gt;4)-alpha-D-glucan.</text>
        <dbReference type="EC" id="3.2.1.141"/>
    </reaction>
</comment>
<evidence type="ECO:0000256" key="14">
    <source>
        <dbReference type="PIRSR" id="PIRSR006337-1"/>
    </source>
</evidence>
<comment type="similarity">
    <text evidence="3 13">Belongs to the glycosyl hydrolase 13 family.</text>
</comment>
<dbReference type="GO" id="GO:0033942">
    <property type="term" value="F:4-alpha-D-(1-&gt;4)-alpha-D-glucanotrehalose trehalohydrolase activity"/>
    <property type="evidence" value="ECO:0007669"/>
    <property type="project" value="UniProtKB-EC"/>
</dbReference>
<dbReference type="Gene3D" id="1.10.10.760">
    <property type="entry name" value="E-set domains of sugar-utilizing enzymes"/>
    <property type="match status" value="1"/>
</dbReference>
<comment type="subcellular location">
    <subcellularLocation>
        <location evidence="1 14">Cytoplasm</location>
    </subcellularLocation>
</comment>
<evidence type="ECO:0000313" key="19">
    <source>
        <dbReference type="Proteomes" id="UP000034883"/>
    </source>
</evidence>
<accession>A0A0F6W030</accession>
<gene>
    <name evidence="18" type="ORF">DB32_001166</name>
</gene>
<evidence type="ECO:0000256" key="6">
    <source>
        <dbReference type="ARBA" id="ARBA00022490"/>
    </source>
</evidence>
<dbReference type="PANTHER" id="PTHR43651">
    <property type="entry name" value="1,4-ALPHA-GLUCAN-BRANCHING ENZYME"/>
    <property type="match status" value="1"/>
</dbReference>
<dbReference type="Proteomes" id="UP000034883">
    <property type="component" value="Chromosome"/>
</dbReference>